<evidence type="ECO:0000313" key="1">
    <source>
        <dbReference type="Proteomes" id="UP000887576"/>
    </source>
</evidence>
<dbReference type="WBParaSite" id="JU765_v2.g6649.t1">
    <property type="protein sequence ID" value="JU765_v2.g6649.t1"/>
    <property type="gene ID" value="JU765_v2.g6649"/>
</dbReference>
<protein>
    <submittedName>
        <fullName evidence="2">TIL domain-containing protein</fullName>
    </submittedName>
</protein>
<accession>A0AC34RGE1</accession>
<organism evidence="1 2">
    <name type="scientific">Panagrolaimus sp. JU765</name>
    <dbReference type="NCBI Taxonomy" id="591449"/>
    <lineage>
        <taxon>Eukaryota</taxon>
        <taxon>Metazoa</taxon>
        <taxon>Ecdysozoa</taxon>
        <taxon>Nematoda</taxon>
        <taxon>Chromadorea</taxon>
        <taxon>Rhabditida</taxon>
        <taxon>Tylenchina</taxon>
        <taxon>Panagrolaimomorpha</taxon>
        <taxon>Panagrolaimoidea</taxon>
        <taxon>Panagrolaimidae</taxon>
        <taxon>Panagrolaimus</taxon>
    </lineage>
</organism>
<evidence type="ECO:0000313" key="2">
    <source>
        <dbReference type="WBParaSite" id="JU765_v2.g6649.t1"/>
    </source>
</evidence>
<sequence length="117" mass="12810">MVAVLFSTTIGLKCEKHEIVVECSGCEADCNNLQKVCPLVCNGIKACQCQTNFARDLTTKKCVPISQCKKSKTKREVDPCAAITCDAEEFCKAFYVPCVVAPCPKIGQCMPKRIERG</sequence>
<name>A0AC34RGE1_9BILA</name>
<dbReference type="Proteomes" id="UP000887576">
    <property type="component" value="Unplaced"/>
</dbReference>
<reference evidence="2" key="1">
    <citation type="submission" date="2022-11" db="UniProtKB">
        <authorList>
            <consortium name="WormBaseParasite"/>
        </authorList>
    </citation>
    <scope>IDENTIFICATION</scope>
</reference>
<proteinExistence type="predicted"/>